<dbReference type="FunFam" id="1.10.340.30:FF:000001">
    <property type="entry name" value="Endonuclease III"/>
    <property type="match status" value="1"/>
</dbReference>
<dbReference type="EMBL" id="MGJM01000002">
    <property type="protein sequence ID" value="OGN07265.1"/>
    <property type="molecule type" value="Genomic_DNA"/>
</dbReference>
<comment type="similarity">
    <text evidence="1 10">Belongs to the Nth/MutY family.</text>
</comment>
<dbReference type="InterPro" id="IPR005759">
    <property type="entry name" value="Nth"/>
</dbReference>
<dbReference type="SUPFAM" id="SSF48150">
    <property type="entry name" value="DNA-glycosylase"/>
    <property type="match status" value="1"/>
</dbReference>
<evidence type="ECO:0000256" key="6">
    <source>
        <dbReference type="ARBA" id="ARBA00023004"/>
    </source>
</evidence>
<keyword evidence="6" id="KW-0408">Iron</keyword>
<evidence type="ECO:0000256" key="2">
    <source>
        <dbReference type="ARBA" id="ARBA00022485"/>
    </source>
</evidence>
<evidence type="ECO:0000313" key="13">
    <source>
        <dbReference type="Proteomes" id="UP000177605"/>
    </source>
</evidence>
<dbReference type="PANTHER" id="PTHR10359">
    <property type="entry name" value="A/G-SPECIFIC ADENINE GLYCOSYLASE/ENDONUCLEASE III"/>
    <property type="match status" value="1"/>
</dbReference>
<gene>
    <name evidence="10" type="primary">nth</name>
    <name evidence="12" type="ORF">A2669_00590</name>
</gene>
<evidence type="ECO:0000313" key="12">
    <source>
        <dbReference type="EMBL" id="OGN07265.1"/>
    </source>
</evidence>
<name>A0A1F8F2A2_9BACT</name>
<reference evidence="12 13" key="1">
    <citation type="journal article" date="2016" name="Nat. Commun.">
        <title>Thousands of microbial genomes shed light on interconnected biogeochemical processes in an aquifer system.</title>
        <authorList>
            <person name="Anantharaman K."/>
            <person name="Brown C.T."/>
            <person name="Hug L.A."/>
            <person name="Sharon I."/>
            <person name="Castelle C.J."/>
            <person name="Probst A.J."/>
            <person name="Thomas B.C."/>
            <person name="Singh A."/>
            <person name="Wilkins M.J."/>
            <person name="Karaoz U."/>
            <person name="Brodie E.L."/>
            <person name="Williams K.H."/>
            <person name="Hubbard S.S."/>
            <person name="Banfield J.F."/>
        </authorList>
    </citation>
    <scope>NUCLEOTIDE SEQUENCE [LARGE SCALE GENOMIC DNA]</scope>
</reference>
<keyword evidence="4 10" id="KW-0227">DNA damage</keyword>
<dbReference type="GO" id="GO:0019104">
    <property type="term" value="F:DNA N-glycosylase activity"/>
    <property type="evidence" value="ECO:0007669"/>
    <property type="project" value="UniProtKB-UniRule"/>
</dbReference>
<dbReference type="GO" id="GO:0140078">
    <property type="term" value="F:class I DNA-(apurinic or apyrimidinic site) endonuclease activity"/>
    <property type="evidence" value="ECO:0007669"/>
    <property type="project" value="UniProtKB-EC"/>
</dbReference>
<evidence type="ECO:0000256" key="5">
    <source>
        <dbReference type="ARBA" id="ARBA00022801"/>
    </source>
</evidence>
<dbReference type="Gene3D" id="1.10.340.30">
    <property type="entry name" value="Hypothetical protein, domain 2"/>
    <property type="match status" value="1"/>
</dbReference>
<dbReference type="GO" id="GO:0006285">
    <property type="term" value="P:base-excision repair, AP site formation"/>
    <property type="evidence" value="ECO:0007669"/>
    <property type="project" value="TreeGrafter"/>
</dbReference>
<dbReference type="GO" id="GO:0046872">
    <property type="term" value="F:metal ion binding"/>
    <property type="evidence" value="ECO:0007669"/>
    <property type="project" value="UniProtKB-KW"/>
</dbReference>
<comment type="caution">
    <text evidence="10">Lacks conserved residue(s) required for the propagation of feature annotation.</text>
</comment>
<dbReference type="InterPro" id="IPR011257">
    <property type="entry name" value="DNA_glycosylase"/>
</dbReference>
<dbReference type="Pfam" id="PF00633">
    <property type="entry name" value="HHH"/>
    <property type="match status" value="1"/>
</dbReference>
<feature type="domain" description="HhH-GPD" evidence="11">
    <location>
        <begin position="30"/>
        <end position="179"/>
    </location>
</feature>
<evidence type="ECO:0000256" key="3">
    <source>
        <dbReference type="ARBA" id="ARBA00022723"/>
    </source>
</evidence>
<comment type="function">
    <text evidence="10">DNA repair enzyme that has both DNA N-glycosylase activity and AP-lyase activity. The DNA N-glycosylase activity releases various damaged pyrimidines from DNA by cleaving the N-glycosidic bond, leaving an AP (apurinic/apyrimidinic) site. The AP-lyase activity cleaves the phosphodiester bond 3' to the AP site by a beta-elimination, leaving a 3'-terminal unsaturated sugar and a product with a terminal 5'-phosphate.</text>
</comment>
<sequence length="206" mass="23373">MVKKLRELFPDAKIVLKYSNTWELLVAVRLSAQCTDKKVNEVTEKLFEKYKALDDYVKADVKEFEKDIKPTGFYKAKAKSILEAARIVKEKYGGKVPDSMEELTALPGLGRKSAIIVLGNAYGKKEEGIAVDTHVMRLSQKLGLSQHKDPVKIERNLMGLVPKKDWFFLTYGLIEYGRHICPARKHKDCAEHPLTKIYPPAAGIWP</sequence>
<keyword evidence="9 10" id="KW-0326">Glycosidase</keyword>
<evidence type="ECO:0000256" key="4">
    <source>
        <dbReference type="ARBA" id="ARBA00022763"/>
    </source>
</evidence>
<protein>
    <recommendedName>
        <fullName evidence="10">Endonuclease III</fullName>
        <ecNumber evidence="10">4.2.99.18</ecNumber>
    </recommendedName>
    <alternativeName>
        <fullName evidence="10">DNA-(apurinic or apyrimidinic site) lyase</fullName>
    </alternativeName>
</protein>
<proteinExistence type="inferred from homology"/>
<dbReference type="InterPro" id="IPR000445">
    <property type="entry name" value="HhH_motif"/>
</dbReference>
<dbReference type="GO" id="GO:0051539">
    <property type="term" value="F:4 iron, 4 sulfur cluster binding"/>
    <property type="evidence" value="ECO:0007669"/>
    <property type="project" value="UniProtKB-KW"/>
</dbReference>
<evidence type="ECO:0000259" key="11">
    <source>
        <dbReference type="SMART" id="SM00478"/>
    </source>
</evidence>
<keyword evidence="2" id="KW-0004">4Fe-4S</keyword>
<comment type="caution">
    <text evidence="12">The sequence shown here is derived from an EMBL/GenBank/DDBJ whole genome shotgun (WGS) entry which is preliminary data.</text>
</comment>
<dbReference type="CDD" id="cd00056">
    <property type="entry name" value="ENDO3c"/>
    <property type="match status" value="1"/>
</dbReference>
<evidence type="ECO:0000256" key="7">
    <source>
        <dbReference type="ARBA" id="ARBA00023014"/>
    </source>
</evidence>
<dbReference type="GO" id="GO:0003677">
    <property type="term" value="F:DNA binding"/>
    <property type="evidence" value="ECO:0007669"/>
    <property type="project" value="UniProtKB-UniRule"/>
</dbReference>
<evidence type="ECO:0000256" key="9">
    <source>
        <dbReference type="ARBA" id="ARBA00023295"/>
    </source>
</evidence>
<dbReference type="Pfam" id="PF00730">
    <property type="entry name" value="HhH-GPD"/>
    <property type="match status" value="1"/>
</dbReference>
<keyword evidence="12" id="KW-0540">Nuclease</keyword>
<dbReference type="NCBIfam" id="TIGR01083">
    <property type="entry name" value="nth"/>
    <property type="match status" value="1"/>
</dbReference>
<dbReference type="Proteomes" id="UP000177605">
    <property type="component" value="Unassembled WGS sequence"/>
</dbReference>
<dbReference type="EC" id="4.2.99.18" evidence="10"/>
<keyword evidence="7" id="KW-0411">Iron-sulfur</keyword>
<keyword evidence="10" id="KW-0456">Lyase</keyword>
<comment type="catalytic activity">
    <reaction evidence="10">
        <text>2'-deoxyribonucleotide-(2'-deoxyribose 5'-phosphate)-2'-deoxyribonucleotide-DNA = a 3'-end 2'-deoxyribonucleotide-(2,3-dehydro-2,3-deoxyribose 5'-phosphate)-DNA + a 5'-end 5'-phospho-2'-deoxyribonucleoside-DNA + H(+)</text>
        <dbReference type="Rhea" id="RHEA:66592"/>
        <dbReference type="Rhea" id="RHEA-COMP:13180"/>
        <dbReference type="Rhea" id="RHEA-COMP:16897"/>
        <dbReference type="Rhea" id="RHEA-COMP:17067"/>
        <dbReference type="ChEBI" id="CHEBI:15378"/>
        <dbReference type="ChEBI" id="CHEBI:136412"/>
        <dbReference type="ChEBI" id="CHEBI:157695"/>
        <dbReference type="ChEBI" id="CHEBI:167181"/>
        <dbReference type="EC" id="4.2.99.18"/>
    </reaction>
</comment>
<comment type="cofactor">
    <cofactor evidence="10">
        <name>[4Fe-4S] cluster</name>
        <dbReference type="ChEBI" id="CHEBI:49883"/>
    </cofactor>
    <text evidence="10">Binds 1 [4Fe-4S] cluster.</text>
</comment>
<accession>A0A1F8F2A2</accession>
<dbReference type="SMART" id="SM00478">
    <property type="entry name" value="ENDO3c"/>
    <property type="match status" value="1"/>
</dbReference>
<dbReference type="Gene3D" id="1.10.1670.10">
    <property type="entry name" value="Helix-hairpin-Helix base-excision DNA repair enzymes (C-terminal)"/>
    <property type="match status" value="1"/>
</dbReference>
<dbReference type="PANTHER" id="PTHR10359:SF18">
    <property type="entry name" value="ENDONUCLEASE III"/>
    <property type="match status" value="1"/>
</dbReference>
<keyword evidence="5 10" id="KW-0378">Hydrolase</keyword>
<keyword evidence="12" id="KW-0255">Endonuclease</keyword>
<dbReference type="InterPro" id="IPR003265">
    <property type="entry name" value="HhH-GPD_domain"/>
</dbReference>
<dbReference type="InterPro" id="IPR023170">
    <property type="entry name" value="HhH_base_excis_C"/>
</dbReference>
<keyword evidence="3" id="KW-0479">Metal-binding</keyword>
<dbReference type="AlphaFoldDB" id="A0A1F8F2A2"/>
<dbReference type="HAMAP" id="MF_00942">
    <property type="entry name" value="Nth"/>
    <property type="match status" value="1"/>
</dbReference>
<evidence type="ECO:0000256" key="8">
    <source>
        <dbReference type="ARBA" id="ARBA00023204"/>
    </source>
</evidence>
<evidence type="ECO:0000256" key="1">
    <source>
        <dbReference type="ARBA" id="ARBA00008343"/>
    </source>
</evidence>
<dbReference type="PIRSF" id="PIRSF001435">
    <property type="entry name" value="Nth"/>
    <property type="match status" value="1"/>
</dbReference>
<organism evidence="12 13">
    <name type="scientific">Candidatus Yanofskybacteria bacterium RIFCSPHIGHO2_01_FULL_48_25b</name>
    <dbReference type="NCBI Taxonomy" id="1802672"/>
    <lineage>
        <taxon>Bacteria</taxon>
        <taxon>Candidatus Yanofskyibacteriota</taxon>
    </lineage>
</organism>
<keyword evidence="10" id="KW-0238">DNA-binding</keyword>
<evidence type="ECO:0000256" key="10">
    <source>
        <dbReference type="HAMAP-Rule" id="MF_00942"/>
    </source>
</evidence>
<keyword evidence="8 10" id="KW-0234">DNA repair</keyword>